<sequence length="102" mass="11089">MIFSIHEIICRGTPEQIGWSHGSIALEFISQFGEFGLKAATARAKYFVDTLENSVPEIIDGIASGANVDFLDILTLNLWSEIALPECPDVYTSIAQAVDGDI</sequence>
<accession>A0A9P6SKA6</accession>
<keyword evidence="1" id="KW-0808">Transferase</keyword>
<dbReference type="Proteomes" id="UP000785200">
    <property type="component" value="Unassembled WGS sequence"/>
</dbReference>
<name>A0A9P6SKA6_9HELO</name>
<dbReference type="Gene3D" id="1.10.10.2120">
    <property type="match status" value="1"/>
</dbReference>
<dbReference type="EMBL" id="VNKQ01000018">
    <property type="protein sequence ID" value="KAG0645564.1"/>
    <property type="molecule type" value="Genomic_DNA"/>
</dbReference>
<keyword evidence="1" id="KW-0012">Acyltransferase</keyword>
<proteinExistence type="predicted"/>
<evidence type="ECO:0000313" key="2">
    <source>
        <dbReference type="Proteomes" id="UP000785200"/>
    </source>
</evidence>
<protein>
    <submittedName>
        <fullName evidence="1">Acyltransferase</fullName>
    </submittedName>
</protein>
<dbReference type="AlphaFoldDB" id="A0A9P6SKA6"/>
<gene>
    <name evidence="1" type="ORF">D0Z07_8675</name>
</gene>
<evidence type="ECO:0000313" key="1">
    <source>
        <dbReference type="EMBL" id="KAG0645564.1"/>
    </source>
</evidence>
<dbReference type="OrthoDB" id="189997at2759"/>
<keyword evidence="2" id="KW-1185">Reference proteome</keyword>
<dbReference type="GO" id="GO:0016746">
    <property type="term" value="F:acyltransferase activity"/>
    <property type="evidence" value="ECO:0007669"/>
    <property type="project" value="UniProtKB-KW"/>
</dbReference>
<organism evidence="1 2">
    <name type="scientific">Hyphodiscus hymeniophilus</name>
    <dbReference type="NCBI Taxonomy" id="353542"/>
    <lineage>
        <taxon>Eukaryota</taxon>
        <taxon>Fungi</taxon>
        <taxon>Dikarya</taxon>
        <taxon>Ascomycota</taxon>
        <taxon>Pezizomycotina</taxon>
        <taxon>Leotiomycetes</taxon>
        <taxon>Helotiales</taxon>
        <taxon>Hyphodiscaceae</taxon>
        <taxon>Hyphodiscus</taxon>
    </lineage>
</organism>
<reference evidence="1" key="1">
    <citation type="submission" date="2019-07" db="EMBL/GenBank/DDBJ databases">
        <title>Hyphodiscus hymeniophilus genome sequencing and assembly.</title>
        <authorList>
            <person name="Kramer G."/>
            <person name="Nodwell J."/>
        </authorList>
    </citation>
    <scope>NUCLEOTIDE SEQUENCE</scope>
    <source>
        <strain evidence="1">ATCC 34498</strain>
    </source>
</reference>
<comment type="caution">
    <text evidence="1">The sequence shown here is derived from an EMBL/GenBank/DDBJ whole genome shotgun (WGS) entry which is preliminary data.</text>
</comment>